<evidence type="ECO:0000313" key="2">
    <source>
        <dbReference type="Proteomes" id="UP000320055"/>
    </source>
</evidence>
<gene>
    <name evidence="1" type="ORF">H1P_630025</name>
</gene>
<organism evidence="1 2">
    <name type="scientific">Hyella patelloides LEGE 07179</name>
    <dbReference type="NCBI Taxonomy" id="945734"/>
    <lineage>
        <taxon>Bacteria</taxon>
        <taxon>Bacillati</taxon>
        <taxon>Cyanobacteriota</taxon>
        <taxon>Cyanophyceae</taxon>
        <taxon>Pleurocapsales</taxon>
        <taxon>Hyellaceae</taxon>
        <taxon>Hyella</taxon>
    </lineage>
</organism>
<protein>
    <recommendedName>
        <fullName evidence="3">DUF72 domain-containing protein</fullName>
    </recommendedName>
</protein>
<keyword evidence="2" id="KW-1185">Reference proteome</keyword>
<evidence type="ECO:0000313" key="1">
    <source>
        <dbReference type="EMBL" id="VEP17628.1"/>
    </source>
</evidence>
<dbReference type="PANTHER" id="PTHR30348:SF9">
    <property type="entry name" value="UPF0759 PROTEIN YECE"/>
    <property type="match status" value="1"/>
</dbReference>
<proteinExistence type="predicted"/>
<dbReference type="EMBL" id="CAACVJ010000590">
    <property type="protein sequence ID" value="VEP17628.1"/>
    <property type="molecule type" value="Genomic_DNA"/>
</dbReference>
<sequence>MIPPKLYLGCAVWSYKGWVGNFYPAKTKSGDFLNLYSQQFNTVEGNTTFYAVPQPNTVTKWANETTKEFKFCPKFPKTITHKGLLQPKIAQGLSFLKIMSGLEDKLGVVFAQLPPSYSPQYIKDLREFLIAFKKHDIAVEVRHPDWFVSPYKEQLNQMLLELNIARVLLDTRPIYNCNNDPQVNSQRRKPNVPLQPVVTNNYALVRFISNPEAEYNQAYLAQWAIQVSDWLKIGKTVYFFVHCPVEEKSPNTANYFKDLLEKQGVSIEQRSTNAINTATQLNLFEI</sequence>
<accession>A0A563W1R2</accession>
<dbReference type="Pfam" id="PF01904">
    <property type="entry name" value="DUF72"/>
    <property type="match status" value="1"/>
</dbReference>
<dbReference type="OrthoDB" id="9780310at2"/>
<dbReference type="Proteomes" id="UP000320055">
    <property type="component" value="Unassembled WGS sequence"/>
</dbReference>
<reference evidence="1 2" key="1">
    <citation type="submission" date="2019-01" db="EMBL/GenBank/DDBJ databases">
        <authorList>
            <person name="Brito A."/>
        </authorList>
    </citation>
    <scope>NUCLEOTIDE SEQUENCE [LARGE SCALE GENOMIC DNA]</scope>
    <source>
        <strain evidence="1">1</strain>
    </source>
</reference>
<dbReference type="Gene3D" id="3.20.20.410">
    <property type="entry name" value="Protein of unknown function UPF0759"/>
    <property type="match status" value="1"/>
</dbReference>
<dbReference type="SUPFAM" id="SSF117396">
    <property type="entry name" value="TM1631-like"/>
    <property type="match status" value="1"/>
</dbReference>
<name>A0A563W1R2_9CYAN</name>
<dbReference type="AlphaFoldDB" id="A0A563W1R2"/>
<evidence type="ECO:0008006" key="3">
    <source>
        <dbReference type="Google" id="ProtNLM"/>
    </source>
</evidence>
<dbReference type="RefSeq" id="WP_144867212.1">
    <property type="nucleotide sequence ID" value="NZ_LR213822.1"/>
</dbReference>
<dbReference type="PANTHER" id="PTHR30348">
    <property type="entry name" value="UNCHARACTERIZED PROTEIN YECE"/>
    <property type="match status" value="1"/>
</dbReference>
<dbReference type="InterPro" id="IPR036520">
    <property type="entry name" value="UPF0759_sf"/>
</dbReference>
<dbReference type="InterPro" id="IPR002763">
    <property type="entry name" value="DUF72"/>
</dbReference>